<proteinExistence type="predicted"/>
<reference evidence="1 2" key="1">
    <citation type="submission" date="2024-02" db="EMBL/GenBank/DDBJ databases">
        <title>A draft genome for the cacao thread blight pathogen Marasmius crinis-equi.</title>
        <authorList>
            <person name="Cohen S.P."/>
            <person name="Baruah I.K."/>
            <person name="Amoako-Attah I."/>
            <person name="Bukari Y."/>
            <person name="Meinhardt L.W."/>
            <person name="Bailey B.A."/>
        </authorList>
    </citation>
    <scope>NUCLEOTIDE SEQUENCE [LARGE SCALE GENOMIC DNA]</scope>
    <source>
        <strain evidence="1 2">GH-76</strain>
    </source>
</reference>
<evidence type="ECO:0000313" key="1">
    <source>
        <dbReference type="EMBL" id="KAL0572035.1"/>
    </source>
</evidence>
<evidence type="ECO:0000313" key="2">
    <source>
        <dbReference type="Proteomes" id="UP001465976"/>
    </source>
</evidence>
<dbReference type="EMBL" id="JBAHYK010000680">
    <property type="protein sequence ID" value="KAL0572035.1"/>
    <property type="molecule type" value="Genomic_DNA"/>
</dbReference>
<protein>
    <submittedName>
        <fullName evidence="1">Uncharacterized protein</fullName>
    </submittedName>
</protein>
<feature type="non-terminal residue" evidence="1">
    <location>
        <position position="1"/>
    </location>
</feature>
<dbReference type="Proteomes" id="UP001465976">
    <property type="component" value="Unassembled WGS sequence"/>
</dbReference>
<gene>
    <name evidence="1" type="ORF">V5O48_009924</name>
</gene>
<keyword evidence="2" id="KW-1185">Reference proteome</keyword>
<name>A0ABR3F9T9_9AGAR</name>
<comment type="caution">
    <text evidence="1">The sequence shown here is derived from an EMBL/GenBank/DDBJ whole genome shotgun (WGS) entry which is preliminary data.</text>
</comment>
<sequence>AVIHLPLHPTKRSLPPMFTSLAVSPIHIHRQLLPKVPLCLGDLPTRQVITWLLPPWAKRFLAAMLTFLGAPRILLYGHSPPKAEVTPSLSTTPVNL</sequence>
<accession>A0ABR3F9T9</accession>
<organism evidence="1 2">
    <name type="scientific">Marasmius crinis-equi</name>
    <dbReference type="NCBI Taxonomy" id="585013"/>
    <lineage>
        <taxon>Eukaryota</taxon>
        <taxon>Fungi</taxon>
        <taxon>Dikarya</taxon>
        <taxon>Basidiomycota</taxon>
        <taxon>Agaricomycotina</taxon>
        <taxon>Agaricomycetes</taxon>
        <taxon>Agaricomycetidae</taxon>
        <taxon>Agaricales</taxon>
        <taxon>Marasmiineae</taxon>
        <taxon>Marasmiaceae</taxon>
        <taxon>Marasmius</taxon>
    </lineage>
</organism>